<protein>
    <submittedName>
        <fullName evidence="1">Uncharacterized protein</fullName>
    </submittedName>
</protein>
<dbReference type="InterPro" id="IPR032488">
    <property type="entry name" value="DUF5049"/>
</dbReference>
<accession>A0A1H0E7I3</accession>
<dbReference type="STRING" id="258515.SAMN05192585_13210"/>
<dbReference type="AlphaFoldDB" id="A0A1H0E7I3"/>
<evidence type="ECO:0000313" key="1">
    <source>
        <dbReference type="EMBL" id="SDN78324.1"/>
    </source>
</evidence>
<gene>
    <name evidence="1" type="ORF">SAMN05192585_13210</name>
</gene>
<dbReference type="EMBL" id="FNID01000032">
    <property type="protein sequence ID" value="SDN78324.1"/>
    <property type="molecule type" value="Genomic_DNA"/>
</dbReference>
<proteinExistence type="predicted"/>
<name>A0A1H0E7I3_9FIRM</name>
<sequence length="79" mass="9192">MTDKVRKQILAIRDTGLTNMFAVSTVQRIANDMGFYKLVVYLEKTQGICPFHPNWRSIIDTFFGRMFGTFMPVYFSELS</sequence>
<keyword evidence="2" id="KW-1185">Reference proteome</keyword>
<dbReference type="Proteomes" id="UP000199182">
    <property type="component" value="Unassembled WGS sequence"/>
</dbReference>
<dbReference type="Pfam" id="PF16468">
    <property type="entry name" value="DUF5049"/>
    <property type="match status" value="1"/>
</dbReference>
<organism evidence="1 2">
    <name type="scientific">Acetanaerobacterium elongatum</name>
    <dbReference type="NCBI Taxonomy" id="258515"/>
    <lineage>
        <taxon>Bacteria</taxon>
        <taxon>Bacillati</taxon>
        <taxon>Bacillota</taxon>
        <taxon>Clostridia</taxon>
        <taxon>Eubacteriales</taxon>
        <taxon>Oscillospiraceae</taxon>
        <taxon>Acetanaerobacterium</taxon>
    </lineage>
</organism>
<reference evidence="1 2" key="1">
    <citation type="submission" date="2016-10" db="EMBL/GenBank/DDBJ databases">
        <authorList>
            <person name="de Groot N.N."/>
        </authorList>
    </citation>
    <scope>NUCLEOTIDE SEQUENCE [LARGE SCALE GENOMIC DNA]</scope>
    <source>
        <strain evidence="1 2">CGMCC 1.5012</strain>
    </source>
</reference>
<evidence type="ECO:0000313" key="2">
    <source>
        <dbReference type="Proteomes" id="UP000199182"/>
    </source>
</evidence>